<dbReference type="InterPro" id="IPR012677">
    <property type="entry name" value="Nucleotide-bd_a/b_plait_sf"/>
</dbReference>
<name>A0A3N4JFY7_9PEZI</name>
<dbReference type="PANTHER" id="PTHR15608:SF0">
    <property type="entry name" value="HIV TAT-SPECIFIC FACTOR 1"/>
    <property type="match status" value="1"/>
</dbReference>
<dbReference type="GO" id="GO:0005684">
    <property type="term" value="C:U2-type spliceosomal complex"/>
    <property type="evidence" value="ECO:0007669"/>
    <property type="project" value="TreeGrafter"/>
</dbReference>
<dbReference type="AlphaFoldDB" id="A0A3N4JFY7"/>
<keyword evidence="10" id="KW-1185">Reference proteome</keyword>
<dbReference type="Proteomes" id="UP000276215">
    <property type="component" value="Unassembled WGS sequence"/>
</dbReference>
<evidence type="ECO:0000256" key="4">
    <source>
        <dbReference type="ARBA" id="ARBA00022884"/>
    </source>
</evidence>
<dbReference type="InterPro" id="IPR035979">
    <property type="entry name" value="RBD_domain_sf"/>
</dbReference>
<reference evidence="9 10" key="1">
    <citation type="journal article" date="2018" name="Nat. Ecol. Evol.">
        <title>Pezizomycetes genomes reveal the molecular basis of ectomycorrhizal truffle lifestyle.</title>
        <authorList>
            <person name="Murat C."/>
            <person name="Payen T."/>
            <person name="Noel B."/>
            <person name="Kuo A."/>
            <person name="Morin E."/>
            <person name="Chen J."/>
            <person name="Kohler A."/>
            <person name="Krizsan K."/>
            <person name="Balestrini R."/>
            <person name="Da Silva C."/>
            <person name="Montanini B."/>
            <person name="Hainaut M."/>
            <person name="Levati E."/>
            <person name="Barry K.W."/>
            <person name="Belfiori B."/>
            <person name="Cichocki N."/>
            <person name="Clum A."/>
            <person name="Dockter R.B."/>
            <person name="Fauchery L."/>
            <person name="Guy J."/>
            <person name="Iotti M."/>
            <person name="Le Tacon F."/>
            <person name="Lindquist E.A."/>
            <person name="Lipzen A."/>
            <person name="Malagnac F."/>
            <person name="Mello A."/>
            <person name="Molinier V."/>
            <person name="Miyauchi S."/>
            <person name="Poulain J."/>
            <person name="Riccioni C."/>
            <person name="Rubini A."/>
            <person name="Sitrit Y."/>
            <person name="Splivallo R."/>
            <person name="Traeger S."/>
            <person name="Wang M."/>
            <person name="Zifcakova L."/>
            <person name="Wipf D."/>
            <person name="Zambonelli A."/>
            <person name="Paolocci F."/>
            <person name="Nowrousian M."/>
            <person name="Ottonello S."/>
            <person name="Baldrian P."/>
            <person name="Spatafora J.W."/>
            <person name="Henrissat B."/>
            <person name="Nagy L.G."/>
            <person name="Aury J.M."/>
            <person name="Wincker P."/>
            <person name="Grigoriev I.V."/>
            <person name="Bonfante P."/>
            <person name="Martin F.M."/>
        </authorList>
    </citation>
    <scope>NUCLEOTIDE SEQUENCE [LARGE SCALE GENOMIC DNA]</scope>
    <source>
        <strain evidence="9 10">120613-1</strain>
    </source>
</reference>
<dbReference type="PANTHER" id="PTHR15608">
    <property type="entry name" value="SPLICING FACTOR U2AF-ASSOCIATED PROTEIN 2"/>
    <property type="match status" value="1"/>
</dbReference>
<sequence>MEPPPLPTEVGVGGGVGGGSSFPTTREEFEADPRVSWSRVTGKWSLEADDGTEFEYDEGIKRWVPVLDETLAEQQRAAYAVVGVDESEPAAPVNKKRKKVYTSNEGNEDPTHPKKSKINKNTKDPTSADPTPARKNTAVYITNLPPDTTEEEVKEVFSKCGVIAEEIDRGKPRIKLYRNEDGSVKGDALVVYFRPESVDLAVQMLDDSDFRFGADSEGGRGGMGGVGGGGRIKVQPADFSYKAQQDAPVRKNARDKKKVIAKTQKLNNKLADWDDDDPSKIADTTSKYDKVVILRHMFTLKQLEEDPTAILDLKEDIREECEKLGDVTNVVLYDKEEDGIVSVRFANAESARACVGVMHGRFFDGQKVEAYIFDGLEKFRKTSTKKTAEEEEAEQERLEKFGNWLEESGE</sequence>
<evidence type="ECO:0000256" key="2">
    <source>
        <dbReference type="ARBA" id="ARBA00022664"/>
    </source>
</evidence>
<feature type="domain" description="RRM" evidence="8">
    <location>
        <begin position="137"/>
        <end position="239"/>
    </location>
</feature>
<evidence type="ECO:0000256" key="5">
    <source>
        <dbReference type="ARBA" id="ARBA00023187"/>
    </source>
</evidence>
<comment type="similarity">
    <text evidence="1">Belongs to the HTATSF1 family.</text>
</comment>
<proteinExistence type="inferred from homology"/>
<keyword evidence="5" id="KW-0508">mRNA splicing</keyword>
<dbReference type="FunFam" id="3.30.70.330:FF:000105">
    <property type="entry name" value="HIV Tat-specific factor 1 homolog"/>
    <property type="match status" value="1"/>
</dbReference>
<feature type="region of interest" description="Disordered" evidence="7">
    <location>
        <begin position="83"/>
        <end position="137"/>
    </location>
</feature>
<dbReference type="InterPro" id="IPR000504">
    <property type="entry name" value="RRM_dom"/>
</dbReference>
<dbReference type="OrthoDB" id="10258585at2759"/>
<dbReference type="SUPFAM" id="SSF54928">
    <property type="entry name" value="RNA-binding domain, RBD"/>
    <property type="match status" value="2"/>
</dbReference>
<feature type="region of interest" description="Disordered" evidence="7">
    <location>
        <begin position="383"/>
        <end position="410"/>
    </location>
</feature>
<evidence type="ECO:0000256" key="7">
    <source>
        <dbReference type="SAM" id="MobiDB-lite"/>
    </source>
</evidence>
<dbReference type="PROSITE" id="PS50102">
    <property type="entry name" value="RRM"/>
    <property type="match status" value="1"/>
</dbReference>
<keyword evidence="3" id="KW-0677">Repeat</keyword>
<evidence type="ECO:0000313" key="10">
    <source>
        <dbReference type="Proteomes" id="UP000276215"/>
    </source>
</evidence>
<dbReference type="SMART" id="SM00360">
    <property type="entry name" value="RRM"/>
    <property type="match status" value="2"/>
</dbReference>
<evidence type="ECO:0000256" key="1">
    <source>
        <dbReference type="ARBA" id="ARBA00007747"/>
    </source>
</evidence>
<gene>
    <name evidence="9" type="ORF">L873DRAFT_1698395</name>
</gene>
<feature type="region of interest" description="Disordered" evidence="7">
    <location>
        <begin position="1"/>
        <end position="37"/>
    </location>
</feature>
<feature type="compositionally biased region" description="Gly residues" evidence="7">
    <location>
        <begin position="11"/>
        <end position="20"/>
    </location>
</feature>
<evidence type="ECO:0000259" key="8">
    <source>
        <dbReference type="PROSITE" id="PS50102"/>
    </source>
</evidence>
<dbReference type="FunFam" id="3.30.70.330:FF:000329">
    <property type="entry name" value="splicing factor U2AF-associated protein 2"/>
    <property type="match status" value="1"/>
</dbReference>
<dbReference type="CDD" id="cd12285">
    <property type="entry name" value="RRM3_RBM39_like"/>
    <property type="match status" value="1"/>
</dbReference>
<dbReference type="InterPro" id="IPR034392">
    <property type="entry name" value="TatSF1-like_RRM1"/>
</dbReference>
<dbReference type="GO" id="GO:0005686">
    <property type="term" value="C:U2 snRNP"/>
    <property type="evidence" value="ECO:0007669"/>
    <property type="project" value="TreeGrafter"/>
</dbReference>
<dbReference type="EMBL" id="ML120427">
    <property type="protein sequence ID" value="RPA95320.1"/>
    <property type="molecule type" value="Genomic_DNA"/>
</dbReference>
<evidence type="ECO:0000256" key="3">
    <source>
        <dbReference type="ARBA" id="ARBA00022737"/>
    </source>
</evidence>
<evidence type="ECO:0000313" key="9">
    <source>
        <dbReference type="EMBL" id="RPA95320.1"/>
    </source>
</evidence>
<dbReference type="Gene3D" id="3.30.70.330">
    <property type="match status" value="2"/>
</dbReference>
<accession>A0A3N4JFY7</accession>
<protein>
    <submittedName>
        <fullName evidence="9">Splicing factor U2AF-associated protein</fullName>
    </submittedName>
</protein>
<dbReference type="InterPro" id="IPR034393">
    <property type="entry name" value="TatSF1-like"/>
</dbReference>
<evidence type="ECO:0000256" key="6">
    <source>
        <dbReference type="PROSITE-ProRule" id="PRU00176"/>
    </source>
</evidence>
<dbReference type="GO" id="GO:0000398">
    <property type="term" value="P:mRNA splicing, via spliceosome"/>
    <property type="evidence" value="ECO:0007669"/>
    <property type="project" value="InterPro"/>
</dbReference>
<dbReference type="CDD" id="cd12281">
    <property type="entry name" value="RRM1_TatSF1_like"/>
    <property type="match status" value="1"/>
</dbReference>
<organism evidence="9 10">
    <name type="scientific">Choiromyces venosus 120613-1</name>
    <dbReference type="NCBI Taxonomy" id="1336337"/>
    <lineage>
        <taxon>Eukaryota</taxon>
        <taxon>Fungi</taxon>
        <taxon>Dikarya</taxon>
        <taxon>Ascomycota</taxon>
        <taxon>Pezizomycotina</taxon>
        <taxon>Pezizomycetes</taxon>
        <taxon>Pezizales</taxon>
        <taxon>Tuberaceae</taxon>
        <taxon>Choiromyces</taxon>
    </lineage>
</organism>
<keyword evidence="2" id="KW-0507">mRNA processing</keyword>
<dbReference type="GO" id="GO:0003723">
    <property type="term" value="F:RNA binding"/>
    <property type="evidence" value="ECO:0007669"/>
    <property type="project" value="UniProtKB-UniRule"/>
</dbReference>
<dbReference type="STRING" id="1336337.A0A3N4JFY7"/>
<dbReference type="Pfam" id="PF00076">
    <property type="entry name" value="RRM_1"/>
    <property type="match status" value="2"/>
</dbReference>
<keyword evidence="4 6" id="KW-0694">RNA-binding</keyword>